<dbReference type="Proteomes" id="UP000321577">
    <property type="component" value="Unassembled WGS sequence"/>
</dbReference>
<dbReference type="RefSeq" id="WP_146851814.1">
    <property type="nucleotide sequence ID" value="NZ_BKAG01000026.1"/>
</dbReference>
<dbReference type="EMBL" id="BKAG01000026">
    <property type="protein sequence ID" value="GEP44146.1"/>
    <property type="molecule type" value="Genomic_DNA"/>
</dbReference>
<evidence type="ECO:0000313" key="1">
    <source>
        <dbReference type="EMBL" id="GEP44146.1"/>
    </source>
</evidence>
<evidence type="ECO:0000313" key="2">
    <source>
        <dbReference type="Proteomes" id="UP000321577"/>
    </source>
</evidence>
<accession>A0A512MBP6</accession>
<comment type="caution">
    <text evidence="1">The sequence shown here is derived from an EMBL/GenBank/DDBJ whole genome shotgun (WGS) entry which is preliminary data.</text>
</comment>
<gene>
    <name evidence="1" type="ORF">BGE01nite_34370</name>
</gene>
<dbReference type="AlphaFoldDB" id="A0A512MBP6"/>
<organism evidence="1 2">
    <name type="scientific">Brevifollis gellanilyticus</name>
    <dbReference type="NCBI Taxonomy" id="748831"/>
    <lineage>
        <taxon>Bacteria</taxon>
        <taxon>Pseudomonadati</taxon>
        <taxon>Verrucomicrobiota</taxon>
        <taxon>Verrucomicrobiia</taxon>
        <taxon>Verrucomicrobiales</taxon>
        <taxon>Verrucomicrobiaceae</taxon>
    </lineage>
</organism>
<keyword evidence="2" id="KW-1185">Reference proteome</keyword>
<reference evidence="1 2" key="1">
    <citation type="submission" date="2019-07" db="EMBL/GenBank/DDBJ databases">
        <title>Whole genome shotgun sequence of Brevifollis gellanilyticus NBRC 108608.</title>
        <authorList>
            <person name="Hosoyama A."/>
            <person name="Uohara A."/>
            <person name="Ohji S."/>
            <person name="Ichikawa N."/>
        </authorList>
    </citation>
    <scope>NUCLEOTIDE SEQUENCE [LARGE SCALE GENOMIC DNA]</scope>
    <source>
        <strain evidence="1 2">NBRC 108608</strain>
    </source>
</reference>
<protein>
    <submittedName>
        <fullName evidence="1">Uncharacterized protein</fullName>
    </submittedName>
</protein>
<sequence length="62" mass="6876">MEAKLKTLVKAINDAMEAFRLSTTDGQILDLEIKKTVTTCKVSRIRVKVDKLTVAADAEAWP</sequence>
<proteinExistence type="predicted"/>
<name>A0A512MBP6_9BACT</name>